<dbReference type="SUPFAM" id="SSF53335">
    <property type="entry name" value="S-adenosyl-L-methionine-dependent methyltransferases"/>
    <property type="match status" value="1"/>
</dbReference>
<protein>
    <submittedName>
        <fullName evidence="2">Ubiquinone biosynthesis O-methyltransferase</fullName>
        <ecNumber evidence="2">2.1.1.222</ecNumber>
        <ecNumber evidence="2">2.1.1.64</ecNumber>
    </submittedName>
</protein>
<dbReference type="Pfam" id="PF08242">
    <property type="entry name" value="Methyltransf_12"/>
    <property type="match status" value="1"/>
</dbReference>
<keyword evidence="2" id="KW-0489">Methyltransferase</keyword>
<gene>
    <name evidence="2" type="primary">ubiG_4</name>
    <name evidence="2" type="ORF">SPDO_30390</name>
</gene>
<dbReference type="EC" id="2.1.1.64" evidence="2"/>
<dbReference type="InterPro" id="IPR029063">
    <property type="entry name" value="SAM-dependent_MTases_sf"/>
</dbReference>
<name>A0A2D0A4I6_9SPHN</name>
<dbReference type="GO" id="GO:0032259">
    <property type="term" value="P:methylation"/>
    <property type="evidence" value="ECO:0007669"/>
    <property type="project" value="UniProtKB-KW"/>
</dbReference>
<organism evidence="2 3">
    <name type="scientific">Sphingomonas dokdonensis</name>
    <dbReference type="NCBI Taxonomy" id="344880"/>
    <lineage>
        <taxon>Bacteria</taxon>
        <taxon>Pseudomonadati</taxon>
        <taxon>Pseudomonadota</taxon>
        <taxon>Alphaproteobacteria</taxon>
        <taxon>Sphingomonadales</taxon>
        <taxon>Sphingomonadaceae</taxon>
        <taxon>Sphingomonas</taxon>
    </lineage>
</organism>
<dbReference type="OrthoDB" id="9777638at2"/>
<accession>A0A2D0A4I6</accession>
<reference evidence="2 3" key="1">
    <citation type="submission" date="2017-03" db="EMBL/GenBank/DDBJ databases">
        <title>Genome sequence of Sphingomonas dokdonensis DSM 21029.</title>
        <authorList>
            <person name="Poehlein A."/>
            <person name="Wuebbeler J.H."/>
            <person name="Steinbuechel A."/>
            <person name="Daniel R."/>
        </authorList>
    </citation>
    <scope>NUCLEOTIDE SEQUENCE [LARGE SCALE GENOMIC DNA]</scope>
    <source>
        <strain evidence="2 3">DSM 21029</strain>
    </source>
</reference>
<dbReference type="EMBL" id="NBBI01000009">
    <property type="protein sequence ID" value="OWK27799.1"/>
    <property type="molecule type" value="Genomic_DNA"/>
</dbReference>
<evidence type="ECO:0000313" key="3">
    <source>
        <dbReference type="Proteomes" id="UP000197290"/>
    </source>
</evidence>
<dbReference type="EC" id="2.1.1.222" evidence="2"/>
<evidence type="ECO:0000313" key="2">
    <source>
        <dbReference type="EMBL" id="OWK27799.1"/>
    </source>
</evidence>
<evidence type="ECO:0000259" key="1">
    <source>
        <dbReference type="Pfam" id="PF08242"/>
    </source>
</evidence>
<keyword evidence="3" id="KW-1185">Reference proteome</keyword>
<dbReference type="GO" id="GO:0061542">
    <property type="term" value="F:3-demethylubiquinol 3-O-methyltransferase activity"/>
    <property type="evidence" value="ECO:0007669"/>
    <property type="project" value="UniProtKB-EC"/>
</dbReference>
<dbReference type="Proteomes" id="UP000197290">
    <property type="component" value="Unassembled WGS sequence"/>
</dbReference>
<keyword evidence="2" id="KW-0830">Ubiquinone</keyword>
<dbReference type="AlphaFoldDB" id="A0A2D0A4I6"/>
<dbReference type="InterPro" id="IPR013217">
    <property type="entry name" value="Methyltransf_12"/>
</dbReference>
<keyword evidence="2" id="KW-0808">Transferase</keyword>
<dbReference type="RefSeq" id="WP_088368365.1">
    <property type="nucleotide sequence ID" value="NZ_NBBI01000009.1"/>
</dbReference>
<dbReference type="CDD" id="cd02440">
    <property type="entry name" value="AdoMet_MTases"/>
    <property type="match status" value="1"/>
</dbReference>
<feature type="domain" description="Methyltransferase type 12" evidence="1">
    <location>
        <begin position="47"/>
        <end position="141"/>
    </location>
</feature>
<dbReference type="PANTHER" id="PTHR43861">
    <property type="entry name" value="TRANS-ACONITATE 2-METHYLTRANSFERASE-RELATED"/>
    <property type="match status" value="1"/>
</dbReference>
<comment type="caution">
    <text evidence="2">The sequence shown here is derived from an EMBL/GenBank/DDBJ whole genome shotgun (WGS) entry which is preliminary data.</text>
</comment>
<dbReference type="Gene3D" id="3.40.50.150">
    <property type="entry name" value="Vaccinia Virus protein VP39"/>
    <property type="match status" value="1"/>
</dbReference>
<proteinExistence type="predicted"/>
<dbReference type="GO" id="GO:0102208">
    <property type="term" value="F:2-polyprenyl-6-hydroxyphenol methylase activity"/>
    <property type="evidence" value="ECO:0007669"/>
    <property type="project" value="UniProtKB-EC"/>
</dbReference>
<sequence length="208" mass="22889">MPIGPTVRALFGPYERQVADLYRSVFIDLDDFLRQVQHWAPAATRILEAGCGEGAVTERLAAAFPDAEILAIDISPRTGRLYRGRTKGVRFRQASVEDVASQQPARFDLVVMSDVLHHVPATMRRDLLAAIGRAMAPGGRFIVKDWERSATPIHWACHAADRWLTGDHVAHVTPATAKALVTGAVPAIHPVAEARVKPWHNNYAVMFA</sequence>